<keyword evidence="2" id="KW-1185">Reference proteome</keyword>
<dbReference type="EMBL" id="AP017924">
    <property type="protein sequence ID" value="BAW19086.1"/>
    <property type="molecule type" value="Genomic_DNA"/>
</dbReference>
<sequence>MKTTRAPKGWVYFTINGSQTNCLLSRGSGAERHGYSGPCNCGKSLY</sequence>
<evidence type="ECO:0000313" key="1">
    <source>
        <dbReference type="EMBL" id="BAW19086.1"/>
    </source>
</evidence>
<reference evidence="1 2" key="1">
    <citation type="submission" date="2016-12" db="EMBL/GenBank/DDBJ databases">
        <title>Characterization of two jumbo phages RP12 and RP31 infecting the phytopathogen Ralstonia solanacearum.</title>
        <authorList>
            <person name="Kawasaki T."/>
            <person name="Yoshikawa G."/>
            <person name="Ogata H."/>
            <person name="Yamada T."/>
        </authorList>
    </citation>
    <scope>NUCLEOTIDE SEQUENCE [LARGE SCALE GENOMIC DNA]</scope>
    <source>
        <strain evidence="1 2">RP12</strain>
    </source>
</reference>
<evidence type="ECO:0000313" key="2">
    <source>
        <dbReference type="Proteomes" id="UP000222831"/>
    </source>
</evidence>
<dbReference type="RefSeq" id="YP_009598805.1">
    <property type="nucleotide sequence ID" value="NC_041911.1"/>
</dbReference>
<dbReference type="GeneID" id="40074507"/>
<name>A0A1L7N0T9_9CAUD</name>
<proteinExistence type="predicted"/>
<organism evidence="1 2">
    <name type="scientific">Ralstonia phage RP12</name>
    <dbReference type="NCBI Taxonomy" id="1923889"/>
    <lineage>
        <taxon>Viruses</taxon>
        <taxon>Duplodnaviria</taxon>
        <taxon>Heunggongvirae</taxon>
        <taxon>Uroviricota</taxon>
        <taxon>Caudoviricetes</taxon>
        <taxon>Chimalliviridae</taxon>
        <taxon>Ripduovirus</taxon>
        <taxon>Ripduovirus RP12</taxon>
    </lineage>
</organism>
<dbReference type="Proteomes" id="UP000222831">
    <property type="component" value="Segment"/>
</dbReference>
<dbReference type="KEGG" id="vg:40074507"/>
<accession>A0A1L7N0T9</accession>
<protein>
    <submittedName>
        <fullName evidence="1">Uncharacterized protein</fullName>
    </submittedName>
</protein>